<keyword evidence="7" id="KW-0067">ATP-binding</keyword>
<evidence type="ECO:0000256" key="1">
    <source>
        <dbReference type="ARBA" id="ARBA00000085"/>
    </source>
</evidence>
<dbReference type="PROSITE" id="PS50109">
    <property type="entry name" value="HIS_KIN"/>
    <property type="match status" value="1"/>
</dbReference>
<dbReference type="InterPro" id="IPR003661">
    <property type="entry name" value="HisK_dim/P_dom"/>
</dbReference>
<reference evidence="11" key="2">
    <citation type="journal article" date="2020" name="Int. J. Syst. Evol. Microbiol.">
        <title>Genomic insights into a novel species Rhodoferax aquaticus sp. nov., isolated from freshwater.</title>
        <authorList>
            <person name="Li T."/>
            <person name="Zhuo Y."/>
            <person name="Jin C.Z."/>
            <person name="Wu X."/>
            <person name="Ko S.R."/>
            <person name="Jin F.J."/>
            <person name="Ahn C.Y."/>
            <person name="Oh H.M."/>
            <person name="Lee H.G."/>
            <person name="Jin L."/>
        </authorList>
    </citation>
    <scope>NUCLEOTIDE SEQUENCE [LARGE SCALE GENOMIC DNA]</scope>
    <source>
        <strain evidence="11">Gr-4</strain>
    </source>
</reference>
<dbReference type="SUPFAM" id="SSF47384">
    <property type="entry name" value="Homodimeric domain of signal transducing histidine kinase"/>
    <property type="match status" value="1"/>
</dbReference>
<keyword evidence="8" id="KW-0902">Two-component regulatory system</keyword>
<name>A0A515ETI9_9BURK</name>
<organism evidence="10 11">
    <name type="scientific">Rhodoferax aquaticus</name>
    <dbReference type="NCBI Taxonomy" id="2527691"/>
    <lineage>
        <taxon>Bacteria</taxon>
        <taxon>Pseudomonadati</taxon>
        <taxon>Pseudomonadota</taxon>
        <taxon>Betaproteobacteria</taxon>
        <taxon>Burkholderiales</taxon>
        <taxon>Comamonadaceae</taxon>
        <taxon>Rhodoferax</taxon>
    </lineage>
</organism>
<dbReference type="PRINTS" id="PR00344">
    <property type="entry name" value="BCTRLSENSOR"/>
</dbReference>
<evidence type="ECO:0000256" key="8">
    <source>
        <dbReference type="ARBA" id="ARBA00023012"/>
    </source>
</evidence>
<dbReference type="Gene3D" id="1.10.287.130">
    <property type="match status" value="1"/>
</dbReference>
<dbReference type="Pfam" id="PF02518">
    <property type="entry name" value="HATPase_c"/>
    <property type="match status" value="1"/>
</dbReference>
<sequence>MFAHLQRLRLWLLAWAALSLLSGMYIARGELTRQQDVFDTNARIVHRLLSQQVVQHDAILATLALLHGGNAADRPEQRLPALYGQIAAAAHRGANETWPSPELANAEAESLRLKRAVLADVDLQKGTYQLVLAAQPDSYALTIALRNMVPWAEWPMKPDTSPVQVRLDLGAKTYTVQAGRPFAMGDAGWTFEARKVLAAESQPFEVVSRLHVPWSALPWTYMLISAGTIALALLRGRMLVQQRTQQRREEERQRVGQRTRLNTLGELAAGMAHEINQPLTAILANTQAASRLLDDAEPDLTAARSAMQMAVQQARRASDVVGRLRRTVERPGSAAAVQSVDLHAACQHALYLLEPELQRSRCTPTLTVDGTPFEVQADPVALEQIIHNLLTNALQAMEQVPLQQRALQLVLSHTATHGVLRVQDTGPGIPPDALGKVFEPFFSTREGGLGLGLSLCESLAQGMGAHLSAANLPNQGAEFTLQMPLATPAP</sequence>
<dbReference type="KEGG" id="rhg:EXZ61_18310"/>
<accession>A0A515ETI9</accession>
<dbReference type="SUPFAM" id="SSF55874">
    <property type="entry name" value="ATPase domain of HSP90 chaperone/DNA topoisomerase II/histidine kinase"/>
    <property type="match status" value="1"/>
</dbReference>
<evidence type="ECO:0000256" key="3">
    <source>
        <dbReference type="ARBA" id="ARBA00022553"/>
    </source>
</evidence>
<evidence type="ECO:0000256" key="7">
    <source>
        <dbReference type="ARBA" id="ARBA00022840"/>
    </source>
</evidence>
<dbReference type="AlphaFoldDB" id="A0A515ETI9"/>
<gene>
    <name evidence="10" type="ORF">EXZ61_18310</name>
</gene>
<dbReference type="RefSeq" id="WP_142813139.1">
    <property type="nucleotide sequence ID" value="NZ_CP036282.1"/>
</dbReference>
<dbReference type="GO" id="GO:0005524">
    <property type="term" value="F:ATP binding"/>
    <property type="evidence" value="ECO:0007669"/>
    <property type="project" value="UniProtKB-KW"/>
</dbReference>
<evidence type="ECO:0000256" key="5">
    <source>
        <dbReference type="ARBA" id="ARBA00022741"/>
    </source>
</evidence>
<evidence type="ECO:0000313" key="11">
    <source>
        <dbReference type="Proteomes" id="UP000317365"/>
    </source>
</evidence>
<evidence type="ECO:0000259" key="9">
    <source>
        <dbReference type="PROSITE" id="PS50109"/>
    </source>
</evidence>
<dbReference type="PANTHER" id="PTHR43065:SF46">
    <property type="entry name" value="C4-DICARBOXYLATE TRANSPORT SENSOR PROTEIN DCTB"/>
    <property type="match status" value="1"/>
</dbReference>
<keyword evidence="3" id="KW-0597">Phosphoprotein</keyword>
<dbReference type="InterPro" id="IPR036097">
    <property type="entry name" value="HisK_dim/P_sf"/>
</dbReference>
<dbReference type="Gene3D" id="3.30.565.10">
    <property type="entry name" value="Histidine kinase-like ATPase, C-terminal domain"/>
    <property type="match status" value="1"/>
</dbReference>
<protein>
    <recommendedName>
        <fullName evidence="2">histidine kinase</fullName>
        <ecNumber evidence="2">2.7.13.3</ecNumber>
    </recommendedName>
</protein>
<dbReference type="SMART" id="SM00387">
    <property type="entry name" value="HATPase_c"/>
    <property type="match status" value="1"/>
</dbReference>
<keyword evidence="4" id="KW-0808">Transferase</keyword>
<dbReference type="Pfam" id="PF00512">
    <property type="entry name" value="HisKA"/>
    <property type="match status" value="1"/>
</dbReference>
<evidence type="ECO:0000256" key="4">
    <source>
        <dbReference type="ARBA" id="ARBA00022679"/>
    </source>
</evidence>
<dbReference type="CDD" id="cd00082">
    <property type="entry name" value="HisKA"/>
    <property type="match status" value="1"/>
</dbReference>
<evidence type="ECO:0000256" key="2">
    <source>
        <dbReference type="ARBA" id="ARBA00012438"/>
    </source>
</evidence>
<keyword evidence="11" id="KW-1185">Reference proteome</keyword>
<evidence type="ECO:0000256" key="6">
    <source>
        <dbReference type="ARBA" id="ARBA00022777"/>
    </source>
</evidence>
<keyword evidence="5" id="KW-0547">Nucleotide-binding</keyword>
<comment type="catalytic activity">
    <reaction evidence="1">
        <text>ATP + protein L-histidine = ADP + protein N-phospho-L-histidine.</text>
        <dbReference type="EC" id="2.7.13.3"/>
    </reaction>
</comment>
<dbReference type="EC" id="2.7.13.3" evidence="2"/>
<dbReference type="InterPro" id="IPR005467">
    <property type="entry name" value="His_kinase_dom"/>
</dbReference>
<dbReference type="InterPro" id="IPR004358">
    <property type="entry name" value="Sig_transdc_His_kin-like_C"/>
</dbReference>
<reference evidence="11" key="1">
    <citation type="submission" date="2019-02" db="EMBL/GenBank/DDBJ databases">
        <title>Complete genome sequence of Rhodoferax sp. Gr-4.</title>
        <authorList>
            <person name="Jin L."/>
        </authorList>
    </citation>
    <scope>NUCLEOTIDE SEQUENCE [LARGE SCALE GENOMIC DNA]</scope>
    <source>
        <strain evidence="11">Gr-4</strain>
    </source>
</reference>
<dbReference type="PANTHER" id="PTHR43065">
    <property type="entry name" value="SENSOR HISTIDINE KINASE"/>
    <property type="match status" value="1"/>
</dbReference>
<dbReference type="SMART" id="SM00388">
    <property type="entry name" value="HisKA"/>
    <property type="match status" value="1"/>
</dbReference>
<dbReference type="GO" id="GO:0000155">
    <property type="term" value="F:phosphorelay sensor kinase activity"/>
    <property type="evidence" value="ECO:0007669"/>
    <property type="project" value="InterPro"/>
</dbReference>
<keyword evidence="6 10" id="KW-0418">Kinase</keyword>
<dbReference type="InterPro" id="IPR036890">
    <property type="entry name" value="HATPase_C_sf"/>
</dbReference>
<feature type="domain" description="Histidine kinase" evidence="9">
    <location>
        <begin position="270"/>
        <end position="487"/>
    </location>
</feature>
<dbReference type="EMBL" id="CP036282">
    <property type="protein sequence ID" value="QDL55972.1"/>
    <property type="molecule type" value="Genomic_DNA"/>
</dbReference>
<proteinExistence type="predicted"/>
<evidence type="ECO:0000313" key="10">
    <source>
        <dbReference type="EMBL" id="QDL55972.1"/>
    </source>
</evidence>
<dbReference type="Proteomes" id="UP000317365">
    <property type="component" value="Chromosome"/>
</dbReference>
<dbReference type="InterPro" id="IPR003594">
    <property type="entry name" value="HATPase_dom"/>
</dbReference>